<keyword evidence="7" id="KW-1185">Reference proteome</keyword>
<evidence type="ECO:0000256" key="1">
    <source>
        <dbReference type="ARBA" id="ARBA00004141"/>
    </source>
</evidence>
<dbReference type="GO" id="GO:0005385">
    <property type="term" value="F:zinc ion transmembrane transporter activity"/>
    <property type="evidence" value="ECO:0007669"/>
    <property type="project" value="TreeGrafter"/>
</dbReference>
<evidence type="ECO:0000313" key="7">
    <source>
        <dbReference type="Proteomes" id="UP000179807"/>
    </source>
</evidence>
<dbReference type="Proteomes" id="UP000179807">
    <property type="component" value="Unassembled WGS sequence"/>
</dbReference>
<dbReference type="OrthoDB" id="10604666at2759"/>
<dbReference type="VEuPathDB" id="TrichDB:TRFO_35375"/>
<feature type="transmembrane region" description="Helical" evidence="5">
    <location>
        <begin position="152"/>
        <end position="176"/>
    </location>
</feature>
<dbReference type="PANTHER" id="PTHR11040">
    <property type="entry name" value="ZINC/IRON TRANSPORTER"/>
    <property type="match status" value="1"/>
</dbReference>
<dbReference type="EMBL" id="MLAK01001067">
    <property type="protein sequence ID" value="OHS98252.1"/>
    <property type="molecule type" value="Genomic_DNA"/>
</dbReference>
<organism evidence="6 7">
    <name type="scientific">Tritrichomonas foetus</name>
    <dbReference type="NCBI Taxonomy" id="1144522"/>
    <lineage>
        <taxon>Eukaryota</taxon>
        <taxon>Metamonada</taxon>
        <taxon>Parabasalia</taxon>
        <taxon>Tritrichomonadida</taxon>
        <taxon>Tritrichomonadidae</taxon>
        <taxon>Tritrichomonas</taxon>
    </lineage>
</organism>
<dbReference type="AlphaFoldDB" id="A0A1J4JLV2"/>
<feature type="transmembrane region" description="Helical" evidence="5">
    <location>
        <begin position="188"/>
        <end position="210"/>
    </location>
</feature>
<comment type="caution">
    <text evidence="6">The sequence shown here is derived from an EMBL/GenBank/DDBJ whole genome shotgun (WGS) entry which is preliminary data.</text>
</comment>
<feature type="transmembrane region" description="Helical" evidence="5">
    <location>
        <begin position="68"/>
        <end position="89"/>
    </location>
</feature>
<evidence type="ECO:0000256" key="5">
    <source>
        <dbReference type="SAM" id="Phobius"/>
    </source>
</evidence>
<feature type="transmembrane region" description="Helical" evidence="5">
    <location>
        <begin position="248"/>
        <end position="267"/>
    </location>
</feature>
<name>A0A1J4JLV2_9EUKA</name>
<feature type="transmembrane region" description="Helical" evidence="5">
    <location>
        <begin position="36"/>
        <end position="56"/>
    </location>
</feature>
<dbReference type="PANTHER" id="PTHR11040:SF140">
    <property type="entry name" value="ZRT (ZRT), IRT- (IRT-) LIKE PROTEIN TRANSPORTER"/>
    <property type="match status" value="1"/>
</dbReference>
<proteinExistence type="predicted"/>
<accession>A0A1J4JLV2</accession>
<dbReference type="Pfam" id="PF02535">
    <property type="entry name" value="Zip"/>
    <property type="match status" value="1"/>
</dbReference>
<evidence type="ECO:0000256" key="3">
    <source>
        <dbReference type="ARBA" id="ARBA00022989"/>
    </source>
</evidence>
<evidence type="ECO:0000313" key="6">
    <source>
        <dbReference type="EMBL" id="OHS98252.1"/>
    </source>
</evidence>
<reference evidence="6" key="1">
    <citation type="submission" date="2016-10" db="EMBL/GenBank/DDBJ databases">
        <authorList>
            <person name="Benchimol M."/>
            <person name="Almeida L.G."/>
            <person name="Vasconcelos A.T."/>
            <person name="Perreira-Neves A."/>
            <person name="Rosa I.A."/>
            <person name="Tasca T."/>
            <person name="Bogo M.R."/>
            <person name="de Souza W."/>
        </authorList>
    </citation>
    <scope>NUCLEOTIDE SEQUENCE [LARGE SCALE GENOMIC DNA]</scope>
    <source>
        <strain evidence="6">K</strain>
    </source>
</reference>
<keyword evidence="2 5" id="KW-0812">Transmembrane</keyword>
<keyword evidence="4 5" id="KW-0472">Membrane</keyword>
<dbReference type="GO" id="GO:0016020">
    <property type="term" value="C:membrane"/>
    <property type="evidence" value="ECO:0007669"/>
    <property type="project" value="UniProtKB-SubCell"/>
</dbReference>
<dbReference type="RefSeq" id="XP_068351389.1">
    <property type="nucleotide sequence ID" value="XM_068510212.1"/>
</dbReference>
<sequence length="278" mass="31139">METLLLYHLISAILLFCIALIGVFVARFFHPGTYLIYAQTFASGAFLGIASLHFIPEASLCSDDGHPYYTFIIVGVFAFFSLAEMKALAQFEYSQNEVREISHESVKDFSVFLMHHFTALPSVWLQVTVFIFLILHSIVIGFAISIQTNTSIGAFISLVFATTIEKLVEAFTMTILIRKDRIKPFTFWTLAVIYSLATPATIIGLSFSSIHANNKIIGILISISSGVFLFIGLLLWRKTFLTPFDWQKSEIVVVSLTFFFSVVIQALTCIKHSTECAK</sequence>
<protein>
    <submittedName>
        <fullName evidence="6">ZIP Zinc transporter family protein</fullName>
    </submittedName>
</protein>
<feature type="transmembrane region" description="Helical" evidence="5">
    <location>
        <begin position="216"/>
        <end position="236"/>
    </location>
</feature>
<keyword evidence="3 5" id="KW-1133">Transmembrane helix</keyword>
<feature type="transmembrane region" description="Helical" evidence="5">
    <location>
        <begin position="6"/>
        <end position="29"/>
    </location>
</feature>
<evidence type="ECO:0000256" key="4">
    <source>
        <dbReference type="ARBA" id="ARBA00023136"/>
    </source>
</evidence>
<dbReference type="InterPro" id="IPR003689">
    <property type="entry name" value="ZIP"/>
</dbReference>
<dbReference type="GeneID" id="94844916"/>
<feature type="transmembrane region" description="Helical" evidence="5">
    <location>
        <begin position="123"/>
        <end position="146"/>
    </location>
</feature>
<comment type="subcellular location">
    <subcellularLocation>
        <location evidence="1">Membrane</location>
        <topology evidence="1">Multi-pass membrane protein</topology>
    </subcellularLocation>
</comment>
<evidence type="ECO:0000256" key="2">
    <source>
        <dbReference type="ARBA" id="ARBA00022692"/>
    </source>
</evidence>
<gene>
    <name evidence="6" type="ORF">TRFO_35375</name>
</gene>